<dbReference type="eggNOG" id="ENOG5033DJ0">
    <property type="taxonomic scope" value="Bacteria"/>
</dbReference>
<evidence type="ECO:0008006" key="3">
    <source>
        <dbReference type="Google" id="ProtNLM"/>
    </source>
</evidence>
<protein>
    <recommendedName>
        <fullName evidence="3">AMP-dependent synthetase/ligase domain-containing protein</fullName>
    </recommendedName>
</protein>
<organism evidence="1 2">
    <name type="scientific">Mycobacterium colombiense CECT 3035</name>
    <dbReference type="NCBI Taxonomy" id="1041522"/>
    <lineage>
        <taxon>Bacteria</taxon>
        <taxon>Bacillati</taxon>
        <taxon>Actinomycetota</taxon>
        <taxon>Actinomycetes</taxon>
        <taxon>Mycobacteriales</taxon>
        <taxon>Mycobacteriaceae</taxon>
        <taxon>Mycobacterium</taxon>
        <taxon>Mycobacterium avium complex (MAC)</taxon>
    </lineage>
</organism>
<reference evidence="1 2" key="1">
    <citation type="journal article" date="2011" name="J. Bacteriol.">
        <title>Genome sequence of the Mycobacterium colombiense type strain, CECT 3035.</title>
        <authorList>
            <person name="Gonzalez-Perez M."/>
            <person name="Murcia M.I."/>
            <person name="Landsman D."/>
            <person name="Jordan I.K."/>
            <person name="Marino-Ramirez L."/>
        </authorList>
    </citation>
    <scope>NUCLEOTIDE SEQUENCE [LARGE SCALE GENOMIC DNA]</scope>
    <source>
        <strain evidence="1 2">CECT 3035</strain>
    </source>
</reference>
<sequence>MTDAAGVLPRPPLFGIASCQVGPNFFDFEIGWDEFERDVDWAESLLRSAGLGRGDLVLITISQWEGPWTTPVVRALRRIGATYLPAEVWSFDARRTSMFLQRLPVKAIFGLGGDTITGLETEQPPINQLLQEVEIVWARPDALDRLSGVAPQVLPFVKVGPALGLGVPGQPGVLVDAGEWAIESENGELVVSNVRERAASFDRLATGVRGSVRSAGDGAVTIELEKNGA</sequence>
<dbReference type="GeneID" id="31526314"/>
<dbReference type="AlphaFoldDB" id="J5EIS4"/>
<evidence type="ECO:0000313" key="1">
    <source>
        <dbReference type="EMBL" id="EJO89409.1"/>
    </source>
</evidence>
<dbReference type="STRING" id="1041522.GCA_002105755_02191"/>
<evidence type="ECO:0000313" key="2">
    <source>
        <dbReference type="Proteomes" id="UP000006455"/>
    </source>
</evidence>
<comment type="caution">
    <text evidence="1">The sequence shown here is derived from an EMBL/GenBank/DDBJ whole genome shotgun (WGS) entry which is preliminary data.</text>
</comment>
<name>J5EIS4_9MYCO</name>
<dbReference type="SUPFAM" id="SSF56801">
    <property type="entry name" value="Acetyl-CoA synthetase-like"/>
    <property type="match status" value="1"/>
</dbReference>
<proteinExistence type="predicted"/>
<gene>
    <name evidence="1" type="ORF">MCOL_V204450</name>
</gene>
<accession>J5EIS4</accession>
<dbReference type="EMBL" id="AFVW02000002">
    <property type="protein sequence ID" value="EJO89409.1"/>
    <property type="molecule type" value="Genomic_DNA"/>
</dbReference>
<dbReference type="Proteomes" id="UP000006455">
    <property type="component" value="Unassembled WGS sequence"/>
</dbReference>
<dbReference type="RefSeq" id="WP_007769922.1">
    <property type="nucleotide sequence ID" value="NZ_AFVW02000002.1"/>
</dbReference>